<feature type="domain" description="Peptidase S6" evidence="19">
    <location>
        <begin position="51"/>
        <end position="305"/>
    </location>
</feature>
<dbReference type="GO" id="GO:0009279">
    <property type="term" value="C:cell outer membrane"/>
    <property type="evidence" value="ECO:0007669"/>
    <property type="project" value="UniProtKB-SubCell"/>
</dbReference>
<keyword evidence="8" id="KW-0812">Transmembrane</keyword>
<dbReference type="InterPro" id="IPR006315">
    <property type="entry name" value="OM_autotransptr_brl_dom"/>
</dbReference>
<geneLocation type="plasmid" evidence="20">
    <name>pCFSAN058598_01</name>
</geneLocation>
<evidence type="ECO:0000256" key="9">
    <source>
        <dbReference type="ARBA" id="ARBA00022729"/>
    </source>
</evidence>
<dbReference type="InterPro" id="IPR050909">
    <property type="entry name" value="Bact_Autotransporter_VF"/>
</dbReference>
<dbReference type="PROSITE" id="PS51208">
    <property type="entry name" value="AUTOTRANSPORTER"/>
    <property type="match status" value="1"/>
</dbReference>
<dbReference type="InterPro" id="IPR036709">
    <property type="entry name" value="Autotransporte_beta_dom_sf"/>
</dbReference>
<feature type="compositionally biased region" description="Low complexity" evidence="17">
    <location>
        <begin position="882"/>
        <end position="989"/>
    </location>
</feature>
<protein>
    <submittedName>
        <fullName evidence="20">Autotransporter outer membrane beta-barrel domain-containing protein</fullName>
    </submittedName>
</protein>
<dbReference type="PANTHER" id="PTHR12338:SF10">
    <property type="entry name" value="ADHESION AND PENETRATION PROTEIN AUTOTRANSPORTER"/>
    <property type="match status" value="1"/>
</dbReference>
<proteinExistence type="predicted"/>
<keyword evidence="13" id="KW-0843">Virulence</keyword>
<dbReference type="Pfam" id="PF02395">
    <property type="entry name" value="Peptidase_S6"/>
    <property type="match status" value="1"/>
</dbReference>
<reference evidence="20" key="1">
    <citation type="submission" date="2018-04" db="EMBL/GenBank/DDBJ databases">
        <authorList>
            <person name="Bell R."/>
        </authorList>
    </citation>
    <scope>NUCLEOTIDE SEQUENCE</scope>
    <source>
        <plasmid evidence="20">pCFSAN058598_01</plasmid>
    </source>
</reference>
<dbReference type="SUPFAM" id="SSF50494">
    <property type="entry name" value="Trypsin-like serine proteases"/>
    <property type="match status" value="1"/>
</dbReference>
<gene>
    <name evidence="20" type="ORF">DAX72_023660</name>
</gene>
<dbReference type="Gene3D" id="2.40.10.120">
    <property type="match status" value="1"/>
</dbReference>
<evidence type="ECO:0000256" key="4">
    <source>
        <dbReference type="ARBA" id="ARBA00004613"/>
    </source>
</evidence>
<keyword evidence="10" id="KW-0574">Periplasm</keyword>
<evidence type="ECO:0000256" key="15">
    <source>
        <dbReference type="ARBA" id="ARBA00023145"/>
    </source>
</evidence>
<evidence type="ECO:0000256" key="13">
    <source>
        <dbReference type="ARBA" id="ARBA00023026"/>
    </source>
</evidence>
<dbReference type="SMART" id="SM00869">
    <property type="entry name" value="Autotransporter"/>
    <property type="match status" value="1"/>
</dbReference>
<name>A0A8F6RVH8_SALET</name>
<dbReference type="PROSITE" id="PS51691">
    <property type="entry name" value="PEPTIDASE_S6"/>
    <property type="match status" value="1"/>
</dbReference>
<dbReference type="Gene3D" id="2.40.128.130">
    <property type="entry name" value="Autotransporter beta-domain"/>
    <property type="match status" value="1"/>
</dbReference>
<evidence type="ECO:0000256" key="2">
    <source>
        <dbReference type="ARBA" id="ARBA00004418"/>
    </source>
</evidence>
<dbReference type="InterPro" id="IPR004899">
    <property type="entry name" value="Pertactin_central"/>
</dbReference>
<dbReference type="RefSeq" id="WP_220575002.1">
    <property type="nucleotide sequence ID" value="NZ_CP077697.1"/>
</dbReference>
<dbReference type="InterPro" id="IPR057393">
    <property type="entry name" value="PIC_HAP1_IgA0_b-sol2"/>
</dbReference>
<evidence type="ECO:0000259" key="18">
    <source>
        <dbReference type="PROSITE" id="PS51208"/>
    </source>
</evidence>
<dbReference type="InterPro" id="IPR030396">
    <property type="entry name" value="Peptidase_S6_dom"/>
</dbReference>
<feature type="region of interest" description="Disordered" evidence="17">
    <location>
        <begin position="873"/>
        <end position="1001"/>
    </location>
</feature>
<evidence type="ECO:0000313" key="20">
    <source>
        <dbReference type="EMBL" id="QXR56997.1"/>
    </source>
</evidence>
<evidence type="ECO:0000256" key="14">
    <source>
        <dbReference type="ARBA" id="ARBA00023136"/>
    </source>
</evidence>
<dbReference type="InterPro" id="IPR005546">
    <property type="entry name" value="Autotransporte_beta"/>
</dbReference>
<feature type="domain" description="Autotransporter" evidence="18">
    <location>
        <begin position="1037"/>
        <end position="1299"/>
    </location>
</feature>
<dbReference type="InterPro" id="IPR011050">
    <property type="entry name" value="Pectin_lyase_fold/virulence"/>
</dbReference>
<keyword evidence="12" id="KW-0720">Serine protease</keyword>
<evidence type="ECO:0000256" key="1">
    <source>
        <dbReference type="ARBA" id="ARBA00004241"/>
    </source>
</evidence>
<dbReference type="Pfam" id="PF24078">
    <property type="entry name" value="Beta-sol_PIC_HAP1_IgA0_2nd"/>
    <property type="match status" value="1"/>
</dbReference>
<dbReference type="EMBL" id="CP077697">
    <property type="protein sequence ID" value="QXR56997.1"/>
    <property type="molecule type" value="Genomic_DNA"/>
</dbReference>
<keyword evidence="15" id="KW-0865">Zymogen</keyword>
<evidence type="ECO:0000256" key="7">
    <source>
        <dbReference type="ARBA" id="ARBA00022670"/>
    </source>
</evidence>
<dbReference type="InterPro" id="IPR012332">
    <property type="entry name" value="Autotransporter_pectin_lyase_C"/>
</dbReference>
<dbReference type="PRINTS" id="PR00921">
    <property type="entry name" value="IGASERPTASE"/>
</dbReference>
<dbReference type="GO" id="GO:0005576">
    <property type="term" value="C:extracellular region"/>
    <property type="evidence" value="ECO:0007669"/>
    <property type="project" value="UniProtKB-SubCell"/>
</dbReference>
<keyword evidence="7" id="KW-0645">Protease</keyword>
<evidence type="ECO:0000256" key="10">
    <source>
        <dbReference type="ARBA" id="ARBA00022764"/>
    </source>
</evidence>
<dbReference type="InterPro" id="IPR009003">
    <property type="entry name" value="Peptidase_S1_PA"/>
</dbReference>
<dbReference type="NCBIfam" id="TIGR01414">
    <property type="entry name" value="autotrans_barl"/>
    <property type="match status" value="1"/>
</dbReference>
<evidence type="ECO:0000259" key="19">
    <source>
        <dbReference type="PROSITE" id="PS51691"/>
    </source>
</evidence>
<dbReference type="Gene3D" id="2.160.20.20">
    <property type="match status" value="2"/>
</dbReference>
<dbReference type="GO" id="GO:0006508">
    <property type="term" value="P:proteolysis"/>
    <property type="evidence" value="ECO:0007669"/>
    <property type="project" value="UniProtKB-KW"/>
</dbReference>
<dbReference type="GO" id="GO:0042597">
    <property type="term" value="C:periplasmic space"/>
    <property type="evidence" value="ECO:0007669"/>
    <property type="project" value="UniProtKB-SubCell"/>
</dbReference>
<dbReference type="Pfam" id="PF03212">
    <property type="entry name" value="Pertactin"/>
    <property type="match status" value="1"/>
</dbReference>
<evidence type="ECO:0000256" key="16">
    <source>
        <dbReference type="ARBA" id="ARBA00023237"/>
    </source>
</evidence>
<keyword evidence="16" id="KW-0998">Cell outer membrane</keyword>
<keyword evidence="11" id="KW-0378">Hydrolase</keyword>
<evidence type="ECO:0000256" key="17">
    <source>
        <dbReference type="SAM" id="MobiDB-lite"/>
    </source>
</evidence>
<evidence type="ECO:0000256" key="8">
    <source>
        <dbReference type="ARBA" id="ARBA00022692"/>
    </source>
</evidence>
<dbReference type="InterPro" id="IPR000710">
    <property type="entry name" value="Peptidase_S6"/>
</dbReference>
<evidence type="ECO:0000256" key="5">
    <source>
        <dbReference type="ARBA" id="ARBA00022452"/>
    </source>
</evidence>
<dbReference type="GO" id="GO:0009986">
    <property type="term" value="C:cell surface"/>
    <property type="evidence" value="ECO:0007669"/>
    <property type="project" value="UniProtKB-SubCell"/>
</dbReference>
<organism evidence="20">
    <name type="scientific">Salmonella enterica I</name>
    <dbReference type="NCBI Taxonomy" id="59201"/>
    <lineage>
        <taxon>Bacteria</taxon>
        <taxon>Pseudomonadati</taxon>
        <taxon>Pseudomonadota</taxon>
        <taxon>Gammaproteobacteria</taxon>
        <taxon>Enterobacterales</taxon>
        <taxon>Enterobacteriaceae</taxon>
        <taxon>Salmonella</taxon>
    </lineage>
</organism>
<dbReference type="SUPFAM" id="SSF103515">
    <property type="entry name" value="Autotransporter"/>
    <property type="match status" value="1"/>
</dbReference>
<keyword evidence="5" id="KW-1134">Transmembrane beta strand</keyword>
<reference evidence="20" key="2">
    <citation type="submission" date="2021-05" db="EMBL/GenBank/DDBJ databases">
        <title>Whole genome sequencing of cultured pathogen.</title>
        <authorList>
            <person name="Hoffmann M."/>
            <person name="Balkey M."/>
            <person name="Luo Y."/>
        </authorList>
    </citation>
    <scope>NUCLEOTIDE SEQUENCE</scope>
    <source>
        <plasmid evidence="20">pCFSAN058598_01</plasmid>
    </source>
</reference>
<dbReference type="SUPFAM" id="SSF51126">
    <property type="entry name" value="Pectin lyase-like"/>
    <property type="match status" value="1"/>
</dbReference>
<accession>A0A8F6RVH8</accession>
<keyword evidence="20" id="KW-0614">Plasmid</keyword>
<keyword evidence="6" id="KW-0964">Secreted</keyword>
<evidence type="ECO:0000256" key="6">
    <source>
        <dbReference type="ARBA" id="ARBA00022525"/>
    </source>
</evidence>
<evidence type="ECO:0000256" key="12">
    <source>
        <dbReference type="ARBA" id="ARBA00022825"/>
    </source>
</evidence>
<comment type="subcellular location">
    <subcellularLocation>
        <location evidence="3">Cell outer membrane</location>
        <topology evidence="3">Multi-pass membrane protein</topology>
    </subcellularLocation>
    <subcellularLocation>
        <location evidence="1">Cell surface</location>
    </subcellularLocation>
    <subcellularLocation>
        <location evidence="2">Periplasm</location>
    </subcellularLocation>
    <subcellularLocation>
        <location evidence="4">Secreted</location>
    </subcellularLocation>
</comment>
<evidence type="ECO:0000256" key="3">
    <source>
        <dbReference type="ARBA" id="ARBA00004571"/>
    </source>
</evidence>
<evidence type="ECO:0000256" key="11">
    <source>
        <dbReference type="ARBA" id="ARBA00022801"/>
    </source>
</evidence>
<dbReference type="PANTHER" id="PTHR12338">
    <property type="entry name" value="AUTOTRANSPORTER"/>
    <property type="match status" value="1"/>
</dbReference>
<dbReference type="GO" id="GO:0004252">
    <property type="term" value="F:serine-type endopeptidase activity"/>
    <property type="evidence" value="ECO:0007669"/>
    <property type="project" value="InterPro"/>
</dbReference>
<sequence>MNKIYKLKFSKLANCLIAVPEFCTGVQNKKPVRMSLLIMSLMISFNIANASTVSSLIDYQVFRDFAENKGIFKPGTENITIYKKDGSVAGILNKAPMPDFKSVDRSGVATLVNPQYVVSVKHNGGYQNVVFGNSGNNPDANNYNYKLVDRNNHNRLDFHAPRLNKIVTEVASSSITEQGAKQGAYADKKRYPVFYRIGSGTQRIKDPNNKLTWLSGAYNYLTGGTVGSPSSYQNGEMITSRTGDTFSAAQGPLASYGEAGDSGSPLFGYDSTLNKWVLVGVLTAGNGAGCCGNNWAVIPTEWLENTINSDKDQDIIYKKDKGEMIWSYNKDTGTGSLKQDSVIYDMHGKKGTSDLNAGKDLIFTGDAGEIVLDNSVNQGAGSLTFNSDFKVSTKNDSTWIGSGIILNKDVNVLWQVNGEKGDALHKIGEGTLHVKSTGKNEGDLRVGDGTVILDQQKDDNGNVQAFNKVTITSGRPTVVLGDAEQIDANNIYFGFRGGRLDLNGNSISLSRIKAADNGAMIVNHNADTAAKVTLTGNGINNTNTDQAYLGFFGEKDNSLTNGELNIHYNPPSDKGFLALTGGSNVNGSLNIDNGNVLISGAPVLHAGNTYLDDWTPSDFVFSNINVGDGKGLQIGQYASVAADINAGENSHLLIGYNRGNESWENTRKCTVNDNSGVTNCSQPTLSDKELANLPYSTLTGDIHLDKNAALTLGKALYTGAVKAATDSTFSMASNSKWVMSSGSTTGTLKMAPGASIVLSDSTQNNVLNVMGDLEGEGEFELNTRLAEKSGDSIVVHGLASGSYTLKVKDNGGDPVQDGRMQALMSFNNPQQDFSLVNVALAGGYADIGTYRYRLTRQENDYMLYNPVIPWRPLEPAKPNPDTPETNPDTPETNPDTPETNPDTPETNPDTPETNPDTPETNPDTPETNPDTPETNPDTPETNPDTPETNPDTPETNPDTPETNPDTPETNPDTPETNPDTPETNPDTPELPAPEVMPDNSQANWISKGSNTAISNFTSHFNLLNQQAENTERHLTNLIPDEGGLWVSYNAVDLHYGNSSYRGYRQKMINQSLGIDRQIEVFDGTLQWGGVLSTTVSHGNFDEGARANDSMTGVNLYGKWTLNNGGWIYGYSGIHYSDYKLKDQKTVERNGQYNYIAGFGAGYDWEGPGKVKLKPEIGMTFYGLPSGSYNLGDNIRVKEKSSQIVQYRTGVKLSKDIEFSDINASPFARISHKVNANSGKNIVINGNQLDAHLTHTQTELRLGSEFKIGDSVKLGFDGGYTSGGGLKDSKDINLSFKYHF</sequence>
<keyword evidence="14" id="KW-0472">Membrane</keyword>
<keyword evidence="9" id="KW-0732">Signal</keyword>